<dbReference type="EMBL" id="MU004185">
    <property type="protein sequence ID" value="KAF2498549.1"/>
    <property type="molecule type" value="Genomic_DNA"/>
</dbReference>
<gene>
    <name evidence="2" type="ORF">BU16DRAFT_481556</name>
</gene>
<dbReference type="Proteomes" id="UP000799750">
    <property type="component" value="Unassembled WGS sequence"/>
</dbReference>
<evidence type="ECO:0000256" key="1">
    <source>
        <dbReference type="ARBA" id="ARBA00023002"/>
    </source>
</evidence>
<reference evidence="2" key="1">
    <citation type="journal article" date="2020" name="Stud. Mycol.">
        <title>101 Dothideomycetes genomes: a test case for predicting lifestyles and emergence of pathogens.</title>
        <authorList>
            <person name="Haridas S."/>
            <person name="Albert R."/>
            <person name="Binder M."/>
            <person name="Bloem J."/>
            <person name="Labutti K."/>
            <person name="Salamov A."/>
            <person name="Andreopoulos B."/>
            <person name="Baker S."/>
            <person name="Barry K."/>
            <person name="Bills G."/>
            <person name="Bluhm B."/>
            <person name="Cannon C."/>
            <person name="Castanera R."/>
            <person name="Culley D."/>
            <person name="Daum C."/>
            <person name="Ezra D."/>
            <person name="Gonzalez J."/>
            <person name="Henrissat B."/>
            <person name="Kuo A."/>
            <person name="Liang C."/>
            <person name="Lipzen A."/>
            <person name="Lutzoni F."/>
            <person name="Magnuson J."/>
            <person name="Mondo S."/>
            <person name="Nolan M."/>
            <person name="Ohm R."/>
            <person name="Pangilinan J."/>
            <person name="Park H.-J."/>
            <person name="Ramirez L."/>
            <person name="Alfaro M."/>
            <person name="Sun H."/>
            <person name="Tritt A."/>
            <person name="Yoshinaga Y."/>
            <person name="Zwiers L.-H."/>
            <person name="Turgeon B."/>
            <person name="Goodwin S."/>
            <person name="Spatafora J."/>
            <person name="Crous P."/>
            <person name="Grigoriev I."/>
        </authorList>
    </citation>
    <scope>NUCLEOTIDE SEQUENCE</scope>
    <source>
        <strain evidence="2">CBS 269.34</strain>
    </source>
</reference>
<dbReference type="Gene3D" id="3.40.50.720">
    <property type="entry name" value="NAD(P)-binding Rossmann-like Domain"/>
    <property type="match status" value="1"/>
</dbReference>
<evidence type="ECO:0000313" key="2">
    <source>
        <dbReference type="EMBL" id="KAF2498549.1"/>
    </source>
</evidence>
<dbReference type="InterPro" id="IPR002347">
    <property type="entry name" value="SDR_fam"/>
</dbReference>
<dbReference type="PANTHER" id="PTHR43157:SF31">
    <property type="entry name" value="PHOSPHATIDYLINOSITOL-GLYCAN BIOSYNTHESIS CLASS F PROTEIN"/>
    <property type="match status" value="1"/>
</dbReference>
<keyword evidence="3" id="KW-1185">Reference proteome</keyword>
<dbReference type="InterPro" id="IPR036291">
    <property type="entry name" value="NAD(P)-bd_dom_sf"/>
</dbReference>
<dbReference type="PANTHER" id="PTHR43157">
    <property type="entry name" value="PHOSPHATIDYLINOSITOL-GLYCAN BIOSYNTHESIS CLASS F PROTEIN-RELATED"/>
    <property type="match status" value="1"/>
</dbReference>
<dbReference type="SUPFAM" id="SSF51735">
    <property type="entry name" value="NAD(P)-binding Rossmann-fold domains"/>
    <property type="match status" value="1"/>
</dbReference>
<dbReference type="GO" id="GO:0016491">
    <property type="term" value="F:oxidoreductase activity"/>
    <property type="evidence" value="ECO:0007669"/>
    <property type="project" value="UniProtKB-KW"/>
</dbReference>
<dbReference type="Pfam" id="PF00106">
    <property type="entry name" value="adh_short"/>
    <property type="match status" value="1"/>
</dbReference>
<dbReference type="PRINTS" id="PR00081">
    <property type="entry name" value="GDHRDH"/>
</dbReference>
<evidence type="ECO:0000313" key="3">
    <source>
        <dbReference type="Proteomes" id="UP000799750"/>
    </source>
</evidence>
<protein>
    <submittedName>
        <fullName evidence="2">Short-chain dehydrogenase/reductase-like protein</fullName>
    </submittedName>
</protein>
<dbReference type="OrthoDB" id="542013at2759"/>
<organism evidence="2 3">
    <name type="scientific">Lophium mytilinum</name>
    <dbReference type="NCBI Taxonomy" id="390894"/>
    <lineage>
        <taxon>Eukaryota</taxon>
        <taxon>Fungi</taxon>
        <taxon>Dikarya</taxon>
        <taxon>Ascomycota</taxon>
        <taxon>Pezizomycotina</taxon>
        <taxon>Dothideomycetes</taxon>
        <taxon>Pleosporomycetidae</taxon>
        <taxon>Mytilinidiales</taxon>
        <taxon>Mytilinidiaceae</taxon>
        <taxon>Lophium</taxon>
    </lineage>
</organism>
<accession>A0A6A6R1Y4</accession>
<proteinExistence type="predicted"/>
<dbReference type="AlphaFoldDB" id="A0A6A6R1Y4"/>
<name>A0A6A6R1Y4_9PEZI</name>
<sequence>MASLSHFLHSQLRVTLPTPTTSFTNQTVIVTGSNTGLGKEAARHIAALNCSLLILAVRDVSKGEAAKQDILATTKRPAATIEVWPLDMGSYASVQAFAARANKELERVDVLLANAGISTGVYTRLEDNESTITVNVVSTFLLALLMLPKLRETAQKFGTTPTLTVTASEVHHWTKFGEQNAEEGKIFETLNAEKTAKMGERYMTSKLLEVFGVREMAGRGGAAVTVNCVNPGLCYSSLTRDKGFAAWVMAVMLAALARTTEAGSRTLVHAVSYGPESHGKYLSDCKIEEPSAFVRSEVGQKTQVRVWDELTKKLEAIRPGVTKNL</sequence>
<keyword evidence="1" id="KW-0560">Oxidoreductase</keyword>